<dbReference type="EMBL" id="NKXS01001614">
    <property type="protein sequence ID" value="PIN17735.1"/>
    <property type="molecule type" value="Genomic_DNA"/>
</dbReference>
<evidence type="ECO:0000313" key="2">
    <source>
        <dbReference type="EMBL" id="PIN17735.1"/>
    </source>
</evidence>
<keyword evidence="3" id="KW-1185">Reference proteome</keyword>
<dbReference type="Pfam" id="PF23622">
    <property type="entry name" value="LRR_At1g61320_AtMIF1"/>
    <property type="match status" value="1"/>
</dbReference>
<accession>A0A2G9HJP9</accession>
<evidence type="ECO:0000313" key="3">
    <source>
        <dbReference type="Proteomes" id="UP000231279"/>
    </source>
</evidence>
<dbReference type="PANTHER" id="PTHR34145">
    <property type="entry name" value="OS02G0105600 PROTEIN"/>
    <property type="match status" value="1"/>
</dbReference>
<dbReference type="InterPro" id="IPR036047">
    <property type="entry name" value="F-box-like_dom_sf"/>
</dbReference>
<sequence length="443" mass="51314">MDCNKRTCSWDRISELPDEILVSILSLLTLKEAARTSILSSRWRHVWKFFMGTMLFHYDEWQINWPQLVTQINQIITLHRGMSIEGFTIVLFENVYSVEDIDYWIEFVAKKRVNRFHLIFGHKNTNCPPDAFTRIRFRPLSVNWNFESLKVVSLCRVNLIGGVKANVAMNDLLSNSPNLEQLYLHYLVGLSELLVPSSCFKLKELSVVRCYGLKKLGIFAQSIKAFHCTGVDRDIEIKGLHQIPYLRFGDRRNKWRTLSDLMAHLYRILPMCQLEKLSLDIWKLKQQNPLDVKQFGLPKLNYLQLTIAPRKGGDEMLSWMYLLEAAPFLHTLEIVFCWKDGFIQGLATFDMHMMQLNQGVKVVRVEQFLGLSSVDTRVVKTLIKYVKLLEKLTIVPYKNSATSELPTLTDEMKKQMNDSIAQLCDKGFLPTGVELVIEKDLDG</sequence>
<dbReference type="Gene3D" id="1.20.1280.50">
    <property type="match status" value="1"/>
</dbReference>
<dbReference type="InterPro" id="IPR055357">
    <property type="entry name" value="LRR_At1g61320_AtMIF1"/>
</dbReference>
<dbReference type="SUPFAM" id="SSF52047">
    <property type="entry name" value="RNI-like"/>
    <property type="match status" value="1"/>
</dbReference>
<dbReference type="InterPro" id="IPR001810">
    <property type="entry name" value="F-box_dom"/>
</dbReference>
<dbReference type="AlphaFoldDB" id="A0A2G9HJP9"/>
<dbReference type="SUPFAM" id="SSF81383">
    <property type="entry name" value="F-box domain"/>
    <property type="match status" value="1"/>
</dbReference>
<name>A0A2G9HJP9_9LAMI</name>
<dbReference type="Gene3D" id="3.80.10.10">
    <property type="entry name" value="Ribonuclease Inhibitor"/>
    <property type="match status" value="1"/>
</dbReference>
<comment type="caution">
    <text evidence="2">The sequence shown here is derived from an EMBL/GenBank/DDBJ whole genome shotgun (WGS) entry which is preliminary data.</text>
</comment>
<dbReference type="Proteomes" id="UP000231279">
    <property type="component" value="Unassembled WGS sequence"/>
</dbReference>
<dbReference type="STRING" id="429701.A0A2G9HJP9"/>
<gene>
    <name evidence="2" type="ORF">CDL12_09616</name>
</gene>
<dbReference type="PROSITE" id="PS50181">
    <property type="entry name" value="FBOX"/>
    <property type="match status" value="1"/>
</dbReference>
<feature type="domain" description="F-box" evidence="1">
    <location>
        <begin position="10"/>
        <end position="46"/>
    </location>
</feature>
<organism evidence="2 3">
    <name type="scientific">Handroanthus impetiginosus</name>
    <dbReference type="NCBI Taxonomy" id="429701"/>
    <lineage>
        <taxon>Eukaryota</taxon>
        <taxon>Viridiplantae</taxon>
        <taxon>Streptophyta</taxon>
        <taxon>Embryophyta</taxon>
        <taxon>Tracheophyta</taxon>
        <taxon>Spermatophyta</taxon>
        <taxon>Magnoliopsida</taxon>
        <taxon>eudicotyledons</taxon>
        <taxon>Gunneridae</taxon>
        <taxon>Pentapetalae</taxon>
        <taxon>asterids</taxon>
        <taxon>lamiids</taxon>
        <taxon>Lamiales</taxon>
        <taxon>Bignoniaceae</taxon>
        <taxon>Crescentiina</taxon>
        <taxon>Tabebuia alliance</taxon>
        <taxon>Handroanthus</taxon>
    </lineage>
</organism>
<dbReference type="InterPro" id="IPR053781">
    <property type="entry name" value="F-box_AtFBL13-like"/>
</dbReference>
<dbReference type="OrthoDB" id="912983at2759"/>
<reference evidence="3" key="1">
    <citation type="journal article" date="2018" name="Gigascience">
        <title>Genome assembly of the Pink Ipe (Handroanthus impetiginosus, Bignoniaceae), a highly valued, ecologically keystone Neotropical timber forest tree.</title>
        <authorList>
            <person name="Silva-Junior O.B."/>
            <person name="Grattapaglia D."/>
            <person name="Novaes E."/>
            <person name="Collevatti R.G."/>
        </authorList>
    </citation>
    <scope>NUCLEOTIDE SEQUENCE [LARGE SCALE GENOMIC DNA]</scope>
    <source>
        <strain evidence="3">cv. UFG-1</strain>
    </source>
</reference>
<protein>
    <recommendedName>
        <fullName evidence="1">F-box domain-containing protein</fullName>
    </recommendedName>
</protein>
<dbReference type="InterPro" id="IPR032675">
    <property type="entry name" value="LRR_dom_sf"/>
</dbReference>
<dbReference type="InterPro" id="IPR053772">
    <property type="entry name" value="At1g61320/At1g61330-like"/>
</dbReference>
<proteinExistence type="predicted"/>
<dbReference type="Pfam" id="PF00646">
    <property type="entry name" value="F-box"/>
    <property type="match status" value="1"/>
</dbReference>
<dbReference type="PANTHER" id="PTHR34145:SF68">
    <property type="entry name" value="FBD DOMAIN-CONTAINING PROTEIN"/>
    <property type="match status" value="1"/>
</dbReference>
<evidence type="ECO:0000259" key="1">
    <source>
        <dbReference type="PROSITE" id="PS50181"/>
    </source>
</evidence>
<dbReference type="CDD" id="cd22160">
    <property type="entry name" value="F-box_AtFBL13-like"/>
    <property type="match status" value="1"/>
</dbReference>